<comment type="function">
    <text evidence="4">Transcription factor that plays a role in the activation of archaeal genes transcribed by RNA polymerase. Facilitates transcription initiation by enhancing TATA-box recognition by TATA-box-binding protein (Tbp), and transcription factor B (Tfb) and RNA polymerase recruitment. Not absolutely required for transcription in vitro, but particularly important in cases where Tbp or Tfb function is not optimal. It dynamically alters the nucleic acid-binding properties of RNA polymerases by stabilizing the initiation complex and destabilizing elongation complexes. Seems to translocate with the RNA polymerase following initiation and acts by binding to the non template strand of the transcription bubble in elongation complexes.</text>
</comment>
<keyword evidence="3 4" id="KW-0804">Transcription</keyword>
<proteinExistence type="inferred from homology"/>
<evidence type="ECO:0000313" key="7">
    <source>
        <dbReference type="Proteomes" id="UP000678237"/>
    </source>
</evidence>
<sequence length="166" mass="19217">MKKVGGDYAPELVKICENRGKPITDEEIGKKLPLKITEIRTILNRLHFRGIAAYQKTRNTNTGWYSYTWEISAGRVAELILDEQAQEITKLEKRSEFEEGHAIFNCKRKCSDFPFEVAAEYQFRCPECGETMNPADAKKRTKNLKQHVGALKDEVALLKKYKERYI</sequence>
<evidence type="ECO:0000256" key="1">
    <source>
        <dbReference type="ARBA" id="ARBA00023015"/>
    </source>
</evidence>
<evidence type="ECO:0000313" key="6">
    <source>
        <dbReference type="EMBL" id="MBS3062692.1"/>
    </source>
</evidence>
<comment type="similarity">
    <text evidence="4">Belongs to the TFE family.</text>
</comment>
<dbReference type="HAMAP" id="MF_01909">
    <property type="entry name" value="TFE_arch"/>
    <property type="match status" value="1"/>
</dbReference>
<reference evidence="6" key="2">
    <citation type="submission" date="2021-05" db="EMBL/GenBank/DDBJ databases">
        <title>Protein family content uncovers lineage relationships and bacterial pathway maintenance mechanisms in DPANN archaea.</title>
        <authorList>
            <person name="Castelle C.J."/>
            <person name="Meheust R."/>
            <person name="Jaffe A.L."/>
            <person name="Seitz K."/>
            <person name="Gong X."/>
            <person name="Baker B.J."/>
            <person name="Banfield J.F."/>
        </authorList>
    </citation>
    <scope>NUCLEOTIDE SEQUENCE</scope>
    <source>
        <strain evidence="6">RIFCSPLOWO2_01_FULL_58_19</strain>
    </source>
</reference>
<accession>A0A8T4L9T2</accession>
<keyword evidence="1 4" id="KW-0805">Transcription regulation</keyword>
<dbReference type="Pfam" id="PF02002">
    <property type="entry name" value="TFIIE_alpha"/>
    <property type="match status" value="1"/>
</dbReference>
<dbReference type="InterPro" id="IPR016481">
    <property type="entry name" value="TF_E_archaea"/>
</dbReference>
<dbReference type="PROSITE" id="PS51344">
    <property type="entry name" value="HTH_TFE_IIE"/>
    <property type="match status" value="1"/>
</dbReference>
<dbReference type="GO" id="GO:0006355">
    <property type="term" value="P:regulation of DNA-templated transcription"/>
    <property type="evidence" value="ECO:0007669"/>
    <property type="project" value="InterPro"/>
</dbReference>
<comment type="caution">
    <text evidence="6">The sequence shown here is derived from an EMBL/GenBank/DDBJ whole genome shotgun (WGS) entry which is preliminary data.</text>
</comment>
<evidence type="ECO:0000256" key="4">
    <source>
        <dbReference type="HAMAP-Rule" id="MF_01909"/>
    </source>
</evidence>
<keyword evidence="2 4" id="KW-0238">DNA-binding</keyword>
<reference evidence="6" key="1">
    <citation type="submission" date="2021-03" db="EMBL/GenBank/DDBJ databases">
        <authorList>
            <person name="Jaffe A."/>
        </authorList>
    </citation>
    <scope>NUCLEOTIDE SEQUENCE</scope>
    <source>
        <strain evidence="6">RIFCSPLOWO2_01_FULL_58_19</strain>
    </source>
</reference>
<dbReference type="AlphaFoldDB" id="A0A8T4L9T2"/>
<gene>
    <name evidence="4" type="primary">tfe</name>
    <name evidence="6" type="ORF">J4203_02375</name>
</gene>
<dbReference type="EMBL" id="JAGVWE010000002">
    <property type="protein sequence ID" value="MBS3062692.1"/>
    <property type="molecule type" value="Genomic_DNA"/>
</dbReference>
<evidence type="ECO:0000256" key="3">
    <source>
        <dbReference type="ARBA" id="ARBA00023163"/>
    </source>
</evidence>
<dbReference type="InterPro" id="IPR036388">
    <property type="entry name" value="WH-like_DNA-bd_sf"/>
</dbReference>
<organism evidence="6 7">
    <name type="scientific">Candidatus Iainarchaeum sp</name>
    <dbReference type="NCBI Taxonomy" id="3101447"/>
    <lineage>
        <taxon>Archaea</taxon>
        <taxon>Candidatus Iainarchaeota</taxon>
        <taxon>Candidatus Iainarchaeia</taxon>
        <taxon>Candidatus Iainarchaeales</taxon>
        <taxon>Candidatus Iainarchaeaceae</taxon>
        <taxon>Candidatus Iainarchaeum</taxon>
    </lineage>
</organism>
<evidence type="ECO:0000256" key="2">
    <source>
        <dbReference type="ARBA" id="ARBA00023125"/>
    </source>
</evidence>
<dbReference type="InterPro" id="IPR024550">
    <property type="entry name" value="TFIIEa/SarR/Rpc3_HTH_dom"/>
</dbReference>
<feature type="domain" description="HTH TFE/IIEalpha-type" evidence="5">
    <location>
        <begin position="1"/>
        <end position="77"/>
    </location>
</feature>
<dbReference type="InterPro" id="IPR002853">
    <property type="entry name" value="TFIIE_asu"/>
</dbReference>
<comment type="subunit">
    <text evidence="4">Monomer. Interaction with RNA polymerase subunits RpoF and RpoE is necessary for Tfe stimulatory transcription activity. Able to interact with Tbp and RNA polymerase in the absence of DNA promoter. Interacts both with the preinitiation and elongation complexes.</text>
</comment>
<dbReference type="GO" id="GO:0003677">
    <property type="term" value="F:DNA binding"/>
    <property type="evidence" value="ECO:0007669"/>
    <property type="project" value="UniProtKB-KW"/>
</dbReference>
<evidence type="ECO:0000259" key="5">
    <source>
        <dbReference type="PROSITE" id="PS51344"/>
    </source>
</evidence>
<dbReference type="SMART" id="SM00531">
    <property type="entry name" value="TFIIE"/>
    <property type="match status" value="1"/>
</dbReference>
<dbReference type="PIRSF" id="PIRSF006373">
    <property type="entry name" value="TF_E_archaea"/>
    <property type="match status" value="1"/>
</dbReference>
<name>A0A8T4L9T2_9ARCH</name>
<dbReference type="InterPro" id="IPR036390">
    <property type="entry name" value="WH_DNA-bd_sf"/>
</dbReference>
<dbReference type="SUPFAM" id="SSF46785">
    <property type="entry name" value="Winged helix' DNA-binding domain"/>
    <property type="match status" value="1"/>
</dbReference>
<comment type="domain">
    <text evidence="4">The winged helix domain is involved in binding to DNA in the preinitiation complex.</text>
</comment>
<dbReference type="Proteomes" id="UP000678237">
    <property type="component" value="Unassembled WGS sequence"/>
</dbReference>
<protein>
    <recommendedName>
        <fullName evidence="4">Transcription factor E</fullName>
        <shortName evidence="4">TFE</shortName>
    </recommendedName>
    <alternativeName>
        <fullName evidence="4">TFIIE subunit alpha homolog</fullName>
    </alternativeName>
    <alternativeName>
        <fullName evidence="4">Transcription initiation factor TFIIE</fullName>
    </alternativeName>
</protein>
<dbReference type="InterPro" id="IPR017919">
    <property type="entry name" value="TFIIE/TFIIEa_HTH"/>
</dbReference>
<dbReference type="Gene3D" id="1.10.10.10">
    <property type="entry name" value="Winged helix-like DNA-binding domain superfamily/Winged helix DNA-binding domain"/>
    <property type="match status" value="1"/>
</dbReference>
<dbReference type="GO" id="GO:0006367">
    <property type="term" value="P:transcription initiation at RNA polymerase II promoter"/>
    <property type="evidence" value="ECO:0007669"/>
    <property type="project" value="InterPro"/>
</dbReference>